<dbReference type="PANTHER" id="PTHR33096">
    <property type="entry name" value="CXC2 DOMAIN-CONTAINING PROTEIN"/>
    <property type="match status" value="1"/>
</dbReference>
<dbReference type="InterPro" id="IPR040521">
    <property type="entry name" value="KDZ"/>
</dbReference>
<accession>A0A165KS87</accession>
<dbReference type="OrthoDB" id="3251205at2759"/>
<organism evidence="2 3">
    <name type="scientific">Daedalea quercina L-15889</name>
    <dbReference type="NCBI Taxonomy" id="1314783"/>
    <lineage>
        <taxon>Eukaryota</taxon>
        <taxon>Fungi</taxon>
        <taxon>Dikarya</taxon>
        <taxon>Basidiomycota</taxon>
        <taxon>Agaricomycotina</taxon>
        <taxon>Agaricomycetes</taxon>
        <taxon>Polyporales</taxon>
        <taxon>Fomitopsis</taxon>
    </lineage>
</organism>
<keyword evidence="1" id="KW-0732">Signal</keyword>
<evidence type="ECO:0000256" key="1">
    <source>
        <dbReference type="SAM" id="SignalP"/>
    </source>
</evidence>
<feature type="chain" id="PRO_5007861069" evidence="1">
    <location>
        <begin position="20"/>
        <end position="140"/>
    </location>
</feature>
<proteinExistence type="predicted"/>
<gene>
    <name evidence="2" type="ORF">DAEQUDRAFT_680262</name>
</gene>
<keyword evidence="3" id="KW-1185">Reference proteome</keyword>
<dbReference type="STRING" id="1314783.A0A165KS87"/>
<dbReference type="EMBL" id="KV429177">
    <property type="protein sequence ID" value="KZT63507.1"/>
    <property type="molecule type" value="Genomic_DNA"/>
</dbReference>
<protein>
    <submittedName>
        <fullName evidence="2">Uncharacterized protein</fullName>
    </submittedName>
</protein>
<dbReference type="PANTHER" id="PTHR33096:SF1">
    <property type="entry name" value="CXC1-LIKE CYSTEINE CLUSTER ASSOCIATED WITH KDZ TRANSPOSASES DOMAIN-CONTAINING PROTEIN"/>
    <property type="match status" value="1"/>
</dbReference>
<evidence type="ECO:0000313" key="3">
    <source>
        <dbReference type="Proteomes" id="UP000076727"/>
    </source>
</evidence>
<dbReference type="AlphaFoldDB" id="A0A165KS87"/>
<dbReference type="Pfam" id="PF18758">
    <property type="entry name" value="KDZ"/>
    <property type="match status" value="1"/>
</dbReference>
<feature type="non-terminal residue" evidence="2">
    <location>
        <position position="1"/>
    </location>
</feature>
<evidence type="ECO:0000313" key="2">
    <source>
        <dbReference type="EMBL" id="KZT63507.1"/>
    </source>
</evidence>
<name>A0A165KS87_9APHY</name>
<dbReference type="Proteomes" id="UP000076727">
    <property type="component" value="Unassembled WGS sequence"/>
</dbReference>
<sequence>KKMFALFSVTGIFVAVCRHGQLLIMCDMIWSGELMKYPLAIILKLIEVYGNDIKLGYDIACSFAKMVSKSSLHEQVQAARFSGVVAAFHGYSHNRGCQLDWHPLYMEGVGKEDFEGCERLFSESCCRYTFIHCLPLPSSD</sequence>
<reference evidence="2 3" key="1">
    <citation type="journal article" date="2016" name="Mol. Biol. Evol.">
        <title>Comparative Genomics of Early-Diverging Mushroom-Forming Fungi Provides Insights into the Origins of Lignocellulose Decay Capabilities.</title>
        <authorList>
            <person name="Nagy L.G."/>
            <person name="Riley R."/>
            <person name="Tritt A."/>
            <person name="Adam C."/>
            <person name="Daum C."/>
            <person name="Floudas D."/>
            <person name="Sun H."/>
            <person name="Yadav J.S."/>
            <person name="Pangilinan J."/>
            <person name="Larsson K.H."/>
            <person name="Matsuura K."/>
            <person name="Barry K."/>
            <person name="Labutti K."/>
            <person name="Kuo R."/>
            <person name="Ohm R.A."/>
            <person name="Bhattacharya S.S."/>
            <person name="Shirouzu T."/>
            <person name="Yoshinaga Y."/>
            <person name="Martin F.M."/>
            <person name="Grigoriev I.V."/>
            <person name="Hibbett D.S."/>
        </authorList>
    </citation>
    <scope>NUCLEOTIDE SEQUENCE [LARGE SCALE GENOMIC DNA]</scope>
    <source>
        <strain evidence="2 3">L-15889</strain>
    </source>
</reference>
<feature type="signal peptide" evidence="1">
    <location>
        <begin position="1"/>
        <end position="19"/>
    </location>
</feature>